<keyword evidence="3" id="KW-0862">Zinc</keyword>
<evidence type="ECO:0000256" key="2">
    <source>
        <dbReference type="ARBA" id="ARBA00022771"/>
    </source>
</evidence>
<dbReference type="InterPro" id="IPR007588">
    <property type="entry name" value="Znf_FLYWCH"/>
</dbReference>
<dbReference type="Proteomes" id="UP000030758">
    <property type="component" value="Unassembled WGS sequence"/>
</dbReference>
<feature type="domain" description="FLYWCH-type" evidence="4">
    <location>
        <begin position="7"/>
        <end position="60"/>
    </location>
</feature>
<organism evidence="5 7">
    <name type="scientific">Trichuris suis</name>
    <name type="common">pig whipworm</name>
    <dbReference type="NCBI Taxonomy" id="68888"/>
    <lineage>
        <taxon>Eukaryota</taxon>
        <taxon>Metazoa</taxon>
        <taxon>Ecdysozoa</taxon>
        <taxon>Nematoda</taxon>
        <taxon>Enoplea</taxon>
        <taxon>Dorylaimia</taxon>
        <taxon>Trichinellida</taxon>
        <taxon>Trichuridae</taxon>
        <taxon>Trichuris</taxon>
    </lineage>
</organism>
<evidence type="ECO:0000259" key="4">
    <source>
        <dbReference type="Pfam" id="PF04500"/>
    </source>
</evidence>
<dbReference type="Gene3D" id="2.20.25.240">
    <property type="match status" value="1"/>
</dbReference>
<keyword evidence="2" id="KW-0863">Zinc-finger</keyword>
<evidence type="ECO:0000256" key="3">
    <source>
        <dbReference type="ARBA" id="ARBA00022833"/>
    </source>
</evidence>
<proteinExistence type="predicted"/>
<dbReference type="Proteomes" id="UP000030764">
    <property type="component" value="Unassembled WGS sequence"/>
</dbReference>
<reference evidence="5 7" key="1">
    <citation type="journal article" date="2014" name="Nat. Genet.">
        <title>Genome and transcriptome of the porcine whipworm Trichuris suis.</title>
        <authorList>
            <person name="Jex A.R."/>
            <person name="Nejsum P."/>
            <person name="Schwarz E.M."/>
            <person name="Hu L."/>
            <person name="Young N.D."/>
            <person name="Hall R.S."/>
            <person name="Korhonen P.K."/>
            <person name="Liao S."/>
            <person name="Thamsborg S."/>
            <person name="Xia J."/>
            <person name="Xu P."/>
            <person name="Wang S."/>
            <person name="Scheerlinck J.P."/>
            <person name="Hofmann A."/>
            <person name="Sternberg P.W."/>
            <person name="Wang J."/>
            <person name="Gasser R.B."/>
        </authorList>
    </citation>
    <scope>NUCLEOTIDE SEQUENCE [LARGE SCALE GENOMIC DNA]</scope>
    <source>
        <strain evidence="6">DCEP-RM93F</strain>
        <strain evidence="5">DCEP-RM93M</strain>
    </source>
</reference>
<evidence type="ECO:0000313" key="6">
    <source>
        <dbReference type="EMBL" id="KFD63483.1"/>
    </source>
</evidence>
<accession>A0A085M5T9</accession>
<evidence type="ECO:0000313" key="7">
    <source>
        <dbReference type="Proteomes" id="UP000030764"/>
    </source>
</evidence>
<dbReference type="AlphaFoldDB" id="A0A085M5T9"/>
<dbReference type="EMBL" id="KL367572">
    <property type="protein sequence ID" value="KFD63483.1"/>
    <property type="molecule type" value="Genomic_DNA"/>
</dbReference>
<keyword evidence="7" id="KW-1185">Reference proteome</keyword>
<evidence type="ECO:0000313" key="5">
    <source>
        <dbReference type="EMBL" id="KFD52585.1"/>
    </source>
</evidence>
<sequence length="67" mass="7812">MEYICEFVSSQRGDAMLRERGYSSMQDECRGKKYYWCCDSVKSLYCNARAVNAVLDGKHVMKLLFRA</sequence>
<gene>
    <name evidence="5" type="ORF">M513_06432</name>
    <name evidence="6" type="ORF">M514_06432</name>
</gene>
<dbReference type="EMBL" id="KL363225">
    <property type="protein sequence ID" value="KFD52585.1"/>
    <property type="molecule type" value="Genomic_DNA"/>
</dbReference>
<dbReference type="GO" id="GO:0008270">
    <property type="term" value="F:zinc ion binding"/>
    <property type="evidence" value="ECO:0007669"/>
    <property type="project" value="UniProtKB-KW"/>
</dbReference>
<dbReference type="Pfam" id="PF04500">
    <property type="entry name" value="FLYWCH"/>
    <property type="match status" value="1"/>
</dbReference>
<evidence type="ECO:0000256" key="1">
    <source>
        <dbReference type="ARBA" id="ARBA00022723"/>
    </source>
</evidence>
<keyword evidence="1" id="KW-0479">Metal-binding</keyword>
<protein>
    <recommendedName>
        <fullName evidence="4">FLYWCH-type domain-containing protein</fullName>
    </recommendedName>
</protein>
<name>A0A085M5T9_9BILA</name>